<comment type="caution">
    <text evidence="8">The sequence shown here is derived from an EMBL/GenBank/DDBJ whole genome shotgun (WGS) entry which is preliminary data.</text>
</comment>
<evidence type="ECO:0000256" key="4">
    <source>
        <dbReference type="ARBA" id="ARBA00022989"/>
    </source>
</evidence>
<feature type="transmembrane region" description="Helical" evidence="6">
    <location>
        <begin position="402"/>
        <end position="423"/>
    </location>
</feature>
<gene>
    <name evidence="8" type="ORF">M1843_03955</name>
</gene>
<evidence type="ECO:0000256" key="2">
    <source>
        <dbReference type="ARBA" id="ARBA00022475"/>
    </source>
</evidence>
<keyword evidence="9" id="KW-1185">Reference proteome</keyword>
<evidence type="ECO:0000259" key="7">
    <source>
        <dbReference type="Pfam" id="PF02687"/>
    </source>
</evidence>
<evidence type="ECO:0000313" key="9">
    <source>
        <dbReference type="Proteomes" id="UP001651050"/>
    </source>
</evidence>
<feature type="transmembrane region" description="Helical" evidence="6">
    <location>
        <begin position="45"/>
        <end position="72"/>
    </location>
</feature>
<dbReference type="EMBL" id="JALQCY010000001">
    <property type="protein sequence ID" value="MCK9792902.1"/>
    <property type="molecule type" value="Genomic_DNA"/>
</dbReference>
<feature type="transmembrane region" description="Helical" evidence="6">
    <location>
        <begin position="429"/>
        <end position="451"/>
    </location>
</feature>
<dbReference type="Pfam" id="PF02687">
    <property type="entry name" value="FtsX"/>
    <property type="match status" value="1"/>
</dbReference>
<feature type="transmembrane region" description="Helical" evidence="6">
    <location>
        <begin position="249"/>
        <end position="275"/>
    </location>
</feature>
<comment type="subcellular location">
    <subcellularLocation>
        <location evidence="1">Cell membrane</location>
        <topology evidence="1">Multi-pass membrane protein</topology>
    </subcellularLocation>
</comment>
<sequence length="473" mass="48634">MTAAAPSSTPGSVPAPVPDARPAGAFATAVHLAPLFARRRDGDRLALALPVAAFAVVTALLLVVLGGAQAFFGWDDDLAFTYEAFAIIAVVLLVVPLATVGASAARLAARRRDERLASLRLLGATTGTITVLTVLEAAATALVGAVVGVAGYAVLAPVVGLLRFRGEALGAQMWVPWWWLPLAVLGVGLLAAASAVVGLRAVVVTPLGVRTRQRAGTAHWVRVVIAVGVLLGGMVVMQMLGVLGNLGGVVAIIGALAAIFGGMLLALDALGPWFVRVRARRQARKAQTVPRLLAARMVLEDPKAAWRQVSGVAMTSFVGVFGAVGLALTQTTSTEGMDPDEQWLMQDISTGVLVTVAISFLMVACSVGINQAAGTLDRAAVHVSLDRLGVPRSVMSEASRRAVMSALWMVAGGSALCAAVLIFPLVGMAIFVQPIAIVTALAVFAAGFLAVRGAAALSARLVPGILARPERVL</sequence>
<feature type="domain" description="ABC3 transporter permease C-terminal" evidence="7">
    <location>
        <begin position="106"/>
        <end position="200"/>
    </location>
</feature>
<feature type="transmembrane region" description="Helical" evidence="6">
    <location>
        <begin position="220"/>
        <end position="243"/>
    </location>
</feature>
<dbReference type="InterPro" id="IPR003838">
    <property type="entry name" value="ABC3_permease_C"/>
</dbReference>
<feature type="transmembrane region" description="Helical" evidence="6">
    <location>
        <begin position="129"/>
        <end position="155"/>
    </location>
</feature>
<keyword evidence="4 6" id="KW-1133">Transmembrane helix</keyword>
<proteinExistence type="predicted"/>
<protein>
    <submittedName>
        <fullName evidence="8">Permease</fullName>
    </submittedName>
</protein>
<organism evidence="8 9">
    <name type="scientific">Isoptericola peretonis</name>
    <dbReference type="NCBI Taxonomy" id="2918523"/>
    <lineage>
        <taxon>Bacteria</taxon>
        <taxon>Bacillati</taxon>
        <taxon>Actinomycetota</taxon>
        <taxon>Actinomycetes</taxon>
        <taxon>Micrococcales</taxon>
        <taxon>Promicromonosporaceae</taxon>
        <taxon>Isoptericola</taxon>
    </lineage>
</organism>
<feature type="transmembrane region" description="Helical" evidence="6">
    <location>
        <begin position="175"/>
        <end position="199"/>
    </location>
</feature>
<keyword evidence="3 6" id="KW-0812">Transmembrane</keyword>
<keyword evidence="2" id="KW-1003">Cell membrane</keyword>
<feature type="transmembrane region" description="Helical" evidence="6">
    <location>
        <begin position="309"/>
        <end position="328"/>
    </location>
</feature>
<keyword evidence="5 6" id="KW-0472">Membrane</keyword>
<dbReference type="RefSeq" id="WP_416342744.1">
    <property type="nucleotide sequence ID" value="NZ_JALQCY010000001.1"/>
</dbReference>
<evidence type="ECO:0000256" key="5">
    <source>
        <dbReference type="ARBA" id="ARBA00023136"/>
    </source>
</evidence>
<feature type="transmembrane region" description="Helical" evidence="6">
    <location>
        <begin position="84"/>
        <end position="108"/>
    </location>
</feature>
<feature type="transmembrane region" description="Helical" evidence="6">
    <location>
        <begin position="348"/>
        <end position="369"/>
    </location>
</feature>
<evidence type="ECO:0000256" key="3">
    <source>
        <dbReference type="ARBA" id="ARBA00022692"/>
    </source>
</evidence>
<evidence type="ECO:0000256" key="6">
    <source>
        <dbReference type="SAM" id="Phobius"/>
    </source>
</evidence>
<accession>A0ABT0J097</accession>
<reference evidence="8 9" key="1">
    <citation type="submission" date="2022-02" db="EMBL/GenBank/DDBJ databases">
        <title>The car tank lid bacteriome: a reservoir of bacteria with potential in bioremediation of fuel.</title>
        <authorList>
            <person name="Vidal-Verdu A."/>
            <person name="Gomez-Martinez D."/>
            <person name="Latorre-Perez A."/>
            <person name="Pereto J."/>
            <person name="Porcar M."/>
        </authorList>
    </citation>
    <scope>NUCLEOTIDE SEQUENCE [LARGE SCALE GENOMIC DNA]</scope>
    <source>
        <strain evidence="8 9">4D.3</strain>
    </source>
</reference>
<evidence type="ECO:0000313" key="8">
    <source>
        <dbReference type="EMBL" id="MCK9792902.1"/>
    </source>
</evidence>
<dbReference type="Proteomes" id="UP001651050">
    <property type="component" value="Unassembled WGS sequence"/>
</dbReference>
<name>A0ABT0J097_9MICO</name>
<evidence type="ECO:0000256" key="1">
    <source>
        <dbReference type="ARBA" id="ARBA00004651"/>
    </source>
</evidence>